<dbReference type="Pfam" id="PF00698">
    <property type="entry name" value="Acyl_transf_1"/>
    <property type="match status" value="1"/>
</dbReference>
<dbReference type="Gene3D" id="3.40.47.10">
    <property type="match status" value="1"/>
</dbReference>
<dbReference type="PROSITE" id="PS52004">
    <property type="entry name" value="KS3_2"/>
    <property type="match status" value="1"/>
</dbReference>
<dbReference type="Pfam" id="PF02801">
    <property type="entry name" value="Ketoacyl-synt_C"/>
    <property type="match status" value="1"/>
</dbReference>
<keyword evidence="2" id="KW-0511">Multifunctional enzyme</keyword>
<dbReference type="GO" id="GO:0006633">
    <property type="term" value="P:fatty acid biosynthetic process"/>
    <property type="evidence" value="ECO:0007669"/>
    <property type="project" value="TreeGrafter"/>
</dbReference>
<dbReference type="SUPFAM" id="SSF52151">
    <property type="entry name" value="FabD/lysophospholipase-like"/>
    <property type="match status" value="1"/>
</dbReference>
<name>C4TAX3_STRNE</name>
<feature type="non-terminal residue" evidence="4">
    <location>
        <position position="1"/>
    </location>
</feature>
<proteinExistence type="predicted"/>
<dbReference type="Gene3D" id="3.40.366.10">
    <property type="entry name" value="Malonyl-Coenzyme A Acyl Carrier Protein, domain 2"/>
    <property type="match status" value="1"/>
</dbReference>
<evidence type="ECO:0000259" key="3">
    <source>
        <dbReference type="PROSITE" id="PS52004"/>
    </source>
</evidence>
<reference evidence="4" key="1">
    <citation type="submission" date="2008-03" db="EMBL/GenBank/DDBJ databases">
        <title>Partial sequencing of type-I polyketide synthase genes in Streptomyces and the application for metabolite prediction by phylogenetic analysis.</title>
        <authorList>
            <person name="Komaki H."/>
            <person name="Tamura T."/>
            <person name="Otoguro M."/>
            <person name="Nakashima T."/>
            <person name="Harayama S."/>
        </authorList>
    </citation>
    <scope>NUCLEOTIDE SEQUENCE</scope>
    <source>
        <strain evidence="4">NBRC 12893</strain>
    </source>
</reference>
<dbReference type="InterPro" id="IPR020841">
    <property type="entry name" value="PKS_Beta-ketoAc_synthase_dom"/>
</dbReference>
<dbReference type="InterPro" id="IPR014043">
    <property type="entry name" value="Acyl_transferase_dom"/>
</dbReference>
<dbReference type="Pfam" id="PF16197">
    <property type="entry name" value="KAsynt_C_assoc"/>
    <property type="match status" value="1"/>
</dbReference>
<feature type="non-terminal residue" evidence="4">
    <location>
        <position position="264"/>
    </location>
</feature>
<dbReference type="InterPro" id="IPR050091">
    <property type="entry name" value="PKS_NRPS_Biosynth_Enz"/>
</dbReference>
<dbReference type="PANTHER" id="PTHR43775:SF51">
    <property type="entry name" value="INACTIVE PHENOLPHTHIOCEROL SYNTHESIS POLYKETIDE SYNTHASE TYPE I PKS1-RELATED"/>
    <property type="match status" value="1"/>
</dbReference>
<dbReference type="InterPro" id="IPR016039">
    <property type="entry name" value="Thiolase-like"/>
</dbReference>
<dbReference type="InterPro" id="IPR014031">
    <property type="entry name" value="Ketoacyl_synth_C"/>
</dbReference>
<dbReference type="AlphaFoldDB" id="C4TAX3"/>
<evidence type="ECO:0000313" key="4">
    <source>
        <dbReference type="EMBL" id="BAH67409.1"/>
    </source>
</evidence>
<dbReference type="PANTHER" id="PTHR43775">
    <property type="entry name" value="FATTY ACID SYNTHASE"/>
    <property type="match status" value="1"/>
</dbReference>
<evidence type="ECO:0000256" key="1">
    <source>
        <dbReference type="ARBA" id="ARBA00022679"/>
    </source>
</evidence>
<dbReference type="GO" id="GO:0004312">
    <property type="term" value="F:fatty acid synthase activity"/>
    <property type="evidence" value="ECO:0007669"/>
    <property type="project" value="TreeGrafter"/>
</dbReference>
<feature type="domain" description="Ketosynthase family 3 (KS3)" evidence="3">
    <location>
        <begin position="1"/>
        <end position="80"/>
    </location>
</feature>
<dbReference type="InterPro" id="IPR032821">
    <property type="entry name" value="PKS_assoc"/>
</dbReference>
<dbReference type="InterPro" id="IPR001227">
    <property type="entry name" value="Ac_transferase_dom_sf"/>
</dbReference>
<dbReference type="EMBL" id="AB431372">
    <property type="protein sequence ID" value="BAH67409.1"/>
    <property type="molecule type" value="Genomic_DNA"/>
</dbReference>
<organism evidence="4">
    <name type="scientific">Streptomyces netropsis</name>
    <name type="common">Streptoverticillium netropsis</name>
    <dbReference type="NCBI Taxonomy" id="55404"/>
    <lineage>
        <taxon>Bacteria</taxon>
        <taxon>Bacillati</taxon>
        <taxon>Actinomycetota</taxon>
        <taxon>Actinomycetes</taxon>
        <taxon>Kitasatosporales</taxon>
        <taxon>Streptomycetaceae</taxon>
        <taxon>Streptomyces</taxon>
    </lineage>
</organism>
<dbReference type="Gene3D" id="3.30.70.3290">
    <property type="match status" value="1"/>
</dbReference>
<dbReference type="SUPFAM" id="SSF53901">
    <property type="entry name" value="Thiolase-like"/>
    <property type="match status" value="1"/>
</dbReference>
<evidence type="ECO:0000256" key="2">
    <source>
        <dbReference type="ARBA" id="ARBA00023268"/>
    </source>
</evidence>
<dbReference type="InterPro" id="IPR016035">
    <property type="entry name" value="Acyl_Trfase/lysoPLipase"/>
</dbReference>
<keyword evidence="1" id="KW-0808">Transferase</keyword>
<accession>C4TAX3</accession>
<protein>
    <submittedName>
        <fullName evidence="4">Polyketide synthase</fullName>
    </submittedName>
</protein>
<sequence>HTQAAAGVAGVIKMVLAMHEGVLPRTLHVEEPTAEVDWSAGEVRLLAEHQQWSAADGRPRRAGVSSFGISGTNAHVIVEEAPPVEASTVDVEPDADVVPWVLSGRTPEALRAQASQLAAHVSQLNPVDVGWSLAATRSAFEHRAVVVGRDRDELLAGLREAADADDGPAVVDTDGGVVLVFAGQGCQWVGMAKALLESSPVFEESMRRCAEALEPFVDFALKDVLDDEAALARVEVVQPALWAVMVSLAGLWRSWGVPVAGVIG</sequence>